<feature type="domain" description="Sulfotransferase" evidence="4">
    <location>
        <begin position="48"/>
        <end position="269"/>
    </location>
</feature>
<feature type="region of interest" description="Disordered" evidence="3">
    <location>
        <begin position="662"/>
        <end position="746"/>
    </location>
</feature>
<dbReference type="Proteomes" id="UP000265716">
    <property type="component" value="Unassembled WGS sequence"/>
</dbReference>
<accession>A0A397CZY5</accession>
<comment type="caution">
    <text evidence="5">The sequence shown here is derived from an EMBL/GenBank/DDBJ whole genome shotgun (WGS) entry which is preliminary data.</text>
</comment>
<dbReference type="Gene3D" id="3.40.50.300">
    <property type="entry name" value="P-loop containing nucleotide triphosphate hydrolases"/>
    <property type="match status" value="1"/>
</dbReference>
<proteinExistence type="inferred from homology"/>
<dbReference type="Pfam" id="PF00685">
    <property type="entry name" value="Sulfotransfer_1"/>
    <property type="match status" value="1"/>
</dbReference>
<evidence type="ECO:0000313" key="5">
    <source>
        <dbReference type="EMBL" id="RHY53103.1"/>
    </source>
</evidence>
<dbReference type="InterPro" id="IPR000863">
    <property type="entry name" value="Sulfotransferase_dom"/>
</dbReference>
<dbReference type="GO" id="GO:0008146">
    <property type="term" value="F:sulfotransferase activity"/>
    <property type="evidence" value="ECO:0007669"/>
    <property type="project" value="InterPro"/>
</dbReference>
<dbReference type="AlphaFoldDB" id="A0A397CZY5"/>
<evidence type="ECO:0000256" key="3">
    <source>
        <dbReference type="SAM" id="MobiDB-lite"/>
    </source>
</evidence>
<feature type="compositionally biased region" description="Basic and acidic residues" evidence="3">
    <location>
        <begin position="662"/>
        <end position="716"/>
    </location>
</feature>
<keyword evidence="2" id="KW-0808">Transferase</keyword>
<sequence length="1182" mass="133775">MGEYHRAFSARCDNTAMPLDLIRHDGFPLPASYSVEHFVSGQNLPARPSDVFVCAYPDCGTSWVLGLVNALLREDEHTVQAAIDDAASVPHLERDGREACERMTSKDSVRLFRTHLPYDRTPRHPDAKYIVVGRNPKDTSASFYHRHIQDHARWDAYFEDFLDGNVEFGDFFDFFVPWFEHHSDNNVLFLTYEYLLAEPRDGLLRIARFLGQDALEDRLVEHNSTFLRAILHAVQTEKDRIKVGGWRRLYTPEQSAAMDERFSEMTEGTGAEHMWSDLVMHMAEKEALEAELARELAALNLDDDDVHDEDEVVEGYCRLDLDVLLVDIDDSSVSRSEVWRSYAAATAQYDADLFAMLESSLQDLAHCTLTSPATSSHPLPSIVVASHEAHLTSHLVDHSIHSPHPHDGDDAVLSCPDHCTPMCFGPCAAHCGPRCAHFQALQAADASAQAAAAAENDRFMRLALASVAQIGADVRHVMSVSLPLEAAHSSTLPRSNHANAVALSGSALHPSVVVPNNATPDTVSLSIQNVYKPLSRCLSAIPCASPPSGFTACYSTPAEVSSPSTILLKQSEQPRGDDAANLRIAALHRSQVEFQETEHAMAAYEAQVEAARRQRAIQVEAETAALAHRRLEDEAASRIAAQHDRQVAQEAIESMYMMAEEREGTARRRQWRREAQARHEGDERRLMGHEEARAGAMRRDEQEAMKRLEMEAQAREQRRRLQQQHEDARRRQHAERCEMETQETHQRKVDAVLQLEQEAKEKQKQQQIEQEKRQIERRKLAAAKQALEEIHQLEKQQQREALARQQLEAEQQQLKRQRDDAVRQQIELVERQRESRQRHFQREVLGAVRSRLQESSERQLLSLEEHRSALVIVDEKAQRRTDHLTKWWRRWQRRIKLYKRLQKQKTIAAVLIQHAWRALVALRTLRQAQVKQQYARAALRVQRGWRQWRHRKQQTLMKNQQTLMKNQQNLLKNQRAAAAATTVQAAYRGYFIRNKLAAALASVTVRPCVFVDGDEFEYDEVDLDAFLGGAPEIDDDDDERDDVTGPLPPLPRPGWADPLEEDEDRGGGGCLNTSPHPVVPHNLFPSQVDVLERGFCECLPLKPPAAAVTKASSSSLYKRMQNAIAHGRKGKKSNAAAPKQTKDNNNTTVVSSVTWSSSGRKAKKVNVPSLVDRLRKTTAATR</sequence>
<gene>
    <name evidence="5" type="ORF">DYB38_002689</name>
</gene>
<feature type="compositionally biased region" description="Low complexity" evidence="3">
    <location>
        <begin position="1144"/>
        <end position="1158"/>
    </location>
</feature>
<evidence type="ECO:0000256" key="1">
    <source>
        <dbReference type="ARBA" id="ARBA00005771"/>
    </source>
</evidence>
<comment type="similarity">
    <text evidence="1">Belongs to the sulfotransferase 1 family.</text>
</comment>
<dbReference type="PROSITE" id="PS50096">
    <property type="entry name" value="IQ"/>
    <property type="match status" value="1"/>
</dbReference>
<feature type="compositionally biased region" description="Basic and acidic residues" evidence="3">
    <location>
        <begin position="723"/>
        <end position="746"/>
    </location>
</feature>
<feature type="region of interest" description="Disordered" evidence="3">
    <location>
        <begin position="1029"/>
        <end position="1073"/>
    </location>
</feature>
<reference evidence="5 6" key="1">
    <citation type="submission" date="2018-08" db="EMBL/GenBank/DDBJ databases">
        <title>Aphanomyces genome sequencing and annotation.</title>
        <authorList>
            <person name="Minardi D."/>
            <person name="Oidtmann B."/>
            <person name="Van Der Giezen M."/>
            <person name="Studholme D.J."/>
        </authorList>
    </citation>
    <scope>NUCLEOTIDE SEQUENCE [LARGE SCALE GENOMIC DNA]</scope>
    <source>
        <strain evidence="5 6">SA</strain>
    </source>
</reference>
<feature type="region of interest" description="Disordered" evidence="3">
    <location>
        <begin position="1125"/>
        <end position="1182"/>
    </location>
</feature>
<dbReference type="InterPro" id="IPR000048">
    <property type="entry name" value="IQ_motif_EF-hand-BS"/>
</dbReference>
<feature type="compositionally biased region" description="Acidic residues" evidence="3">
    <location>
        <begin position="1032"/>
        <end position="1041"/>
    </location>
</feature>
<dbReference type="VEuPathDB" id="FungiDB:H257_09369"/>
<evidence type="ECO:0000313" key="6">
    <source>
        <dbReference type="Proteomes" id="UP000265716"/>
    </source>
</evidence>
<dbReference type="VEuPathDB" id="FungiDB:H257_09368"/>
<evidence type="ECO:0000256" key="2">
    <source>
        <dbReference type="ARBA" id="ARBA00022679"/>
    </source>
</evidence>
<dbReference type="SMART" id="SM00015">
    <property type="entry name" value="IQ"/>
    <property type="match status" value="2"/>
</dbReference>
<dbReference type="SUPFAM" id="SSF52540">
    <property type="entry name" value="P-loop containing nucleoside triphosphate hydrolases"/>
    <property type="match status" value="1"/>
</dbReference>
<name>A0A397CZY5_APHAT</name>
<protein>
    <recommendedName>
        <fullName evidence="4">Sulfotransferase domain-containing protein</fullName>
    </recommendedName>
</protein>
<dbReference type="InterPro" id="IPR027417">
    <property type="entry name" value="P-loop_NTPase"/>
</dbReference>
<evidence type="ECO:0000259" key="4">
    <source>
        <dbReference type="Pfam" id="PF00685"/>
    </source>
</evidence>
<dbReference type="PANTHER" id="PTHR11783">
    <property type="entry name" value="SULFOTRANSFERASE SULT"/>
    <property type="match status" value="1"/>
</dbReference>
<organism evidence="5 6">
    <name type="scientific">Aphanomyces astaci</name>
    <name type="common">Crayfish plague agent</name>
    <dbReference type="NCBI Taxonomy" id="112090"/>
    <lineage>
        <taxon>Eukaryota</taxon>
        <taxon>Sar</taxon>
        <taxon>Stramenopiles</taxon>
        <taxon>Oomycota</taxon>
        <taxon>Saprolegniomycetes</taxon>
        <taxon>Saprolegniales</taxon>
        <taxon>Verrucalvaceae</taxon>
        <taxon>Aphanomyces</taxon>
    </lineage>
</organism>
<dbReference type="EMBL" id="QUTC01006258">
    <property type="protein sequence ID" value="RHY53103.1"/>
    <property type="molecule type" value="Genomic_DNA"/>
</dbReference>